<gene>
    <name evidence="1" type="ORF">CCACVL1_02184</name>
</gene>
<name>A0A1R3KAU3_COCAP</name>
<proteinExistence type="predicted"/>
<keyword evidence="2" id="KW-1185">Reference proteome</keyword>
<protein>
    <submittedName>
        <fullName evidence="1">Uncharacterized protein</fullName>
    </submittedName>
</protein>
<dbReference type="AlphaFoldDB" id="A0A1R3KAU3"/>
<accession>A0A1R3KAU3</accession>
<dbReference type="Proteomes" id="UP000188268">
    <property type="component" value="Unassembled WGS sequence"/>
</dbReference>
<dbReference type="EMBL" id="AWWV01005776">
    <property type="protein sequence ID" value="OMP04174.1"/>
    <property type="molecule type" value="Genomic_DNA"/>
</dbReference>
<sequence>MAFAYKDLESLVLINYDGESPIQQRSWIQTQYNCNVFKSGTQNIL</sequence>
<evidence type="ECO:0000313" key="1">
    <source>
        <dbReference type="EMBL" id="OMP04174.1"/>
    </source>
</evidence>
<evidence type="ECO:0000313" key="2">
    <source>
        <dbReference type="Proteomes" id="UP000188268"/>
    </source>
</evidence>
<dbReference type="Gramene" id="OMP04174">
    <property type="protein sequence ID" value="OMP04174"/>
    <property type="gene ID" value="CCACVL1_02184"/>
</dbReference>
<comment type="caution">
    <text evidence="1">The sequence shown here is derived from an EMBL/GenBank/DDBJ whole genome shotgun (WGS) entry which is preliminary data.</text>
</comment>
<organism evidence="1 2">
    <name type="scientific">Corchorus capsularis</name>
    <name type="common">Jute</name>
    <dbReference type="NCBI Taxonomy" id="210143"/>
    <lineage>
        <taxon>Eukaryota</taxon>
        <taxon>Viridiplantae</taxon>
        <taxon>Streptophyta</taxon>
        <taxon>Embryophyta</taxon>
        <taxon>Tracheophyta</taxon>
        <taxon>Spermatophyta</taxon>
        <taxon>Magnoliopsida</taxon>
        <taxon>eudicotyledons</taxon>
        <taxon>Gunneridae</taxon>
        <taxon>Pentapetalae</taxon>
        <taxon>rosids</taxon>
        <taxon>malvids</taxon>
        <taxon>Malvales</taxon>
        <taxon>Malvaceae</taxon>
        <taxon>Grewioideae</taxon>
        <taxon>Apeibeae</taxon>
        <taxon>Corchorus</taxon>
    </lineage>
</organism>
<reference evidence="1 2" key="1">
    <citation type="submission" date="2013-09" db="EMBL/GenBank/DDBJ databases">
        <title>Corchorus capsularis genome sequencing.</title>
        <authorList>
            <person name="Alam M."/>
            <person name="Haque M.S."/>
            <person name="Islam M.S."/>
            <person name="Emdad E.M."/>
            <person name="Islam M.M."/>
            <person name="Ahmed B."/>
            <person name="Halim A."/>
            <person name="Hossen Q.M.M."/>
            <person name="Hossain M.Z."/>
            <person name="Ahmed R."/>
            <person name="Khan M.M."/>
            <person name="Islam R."/>
            <person name="Rashid M.M."/>
            <person name="Khan S.A."/>
            <person name="Rahman M.S."/>
            <person name="Alam M."/>
        </authorList>
    </citation>
    <scope>NUCLEOTIDE SEQUENCE [LARGE SCALE GENOMIC DNA]</scope>
    <source>
        <strain evidence="2">cv. CVL-1</strain>
        <tissue evidence="1">Whole seedling</tissue>
    </source>
</reference>